<dbReference type="Gene3D" id="3.40.630.30">
    <property type="match status" value="1"/>
</dbReference>
<dbReference type="CDD" id="cd04301">
    <property type="entry name" value="NAT_SF"/>
    <property type="match status" value="1"/>
</dbReference>
<dbReference type="PANTHER" id="PTHR43420:SF47">
    <property type="entry name" value="N-ACETYLTRANSFERASE DOMAIN-CONTAINING PROTEIN"/>
    <property type="match status" value="1"/>
</dbReference>
<organism evidence="4 5">
    <name type="scientific">Bradyrhizobium sediminis</name>
    <dbReference type="NCBI Taxonomy" id="2840469"/>
    <lineage>
        <taxon>Bacteria</taxon>
        <taxon>Pseudomonadati</taxon>
        <taxon>Pseudomonadota</taxon>
        <taxon>Alphaproteobacteria</taxon>
        <taxon>Hyphomicrobiales</taxon>
        <taxon>Nitrobacteraceae</taxon>
        <taxon>Bradyrhizobium</taxon>
    </lineage>
</organism>
<accession>A0A975NY68</accession>
<dbReference type="PANTHER" id="PTHR43420">
    <property type="entry name" value="ACETYLTRANSFERASE"/>
    <property type="match status" value="1"/>
</dbReference>
<evidence type="ECO:0000313" key="4">
    <source>
        <dbReference type="EMBL" id="QWG23155.1"/>
    </source>
</evidence>
<dbReference type="Pfam" id="PF00583">
    <property type="entry name" value="Acetyltransf_1"/>
    <property type="match status" value="1"/>
</dbReference>
<proteinExistence type="predicted"/>
<dbReference type="InterPro" id="IPR000182">
    <property type="entry name" value="GNAT_dom"/>
</dbReference>
<dbReference type="SUPFAM" id="SSF55729">
    <property type="entry name" value="Acyl-CoA N-acyltransferases (Nat)"/>
    <property type="match status" value="1"/>
</dbReference>
<gene>
    <name evidence="4" type="ORF">KMZ93_24965</name>
</gene>
<keyword evidence="1" id="KW-0808">Transferase</keyword>
<evidence type="ECO:0000256" key="1">
    <source>
        <dbReference type="ARBA" id="ARBA00022679"/>
    </source>
</evidence>
<dbReference type="AlphaFoldDB" id="A0A975NY68"/>
<feature type="domain" description="N-acetyltransferase" evidence="3">
    <location>
        <begin position="5"/>
        <end position="198"/>
    </location>
</feature>
<evidence type="ECO:0000256" key="2">
    <source>
        <dbReference type="ARBA" id="ARBA00023315"/>
    </source>
</evidence>
<dbReference type="GO" id="GO:0016747">
    <property type="term" value="F:acyltransferase activity, transferring groups other than amino-acyl groups"/>
    <property type="evidence" value="ECO:0007669"/>
    <property type="project" value="InterPro"/>
</dbReference>
<keyword evidence="5" id="KW-1185">Reference proteome</keyword>
<sequence length="200" mass="21914">MPVQITYRMARPDDSGELARYMCLAGGGLYEFLFDELIPFVTAVDVLTAGIGSERYPISYRNCCVAALGDDGAIVAAANVFPADMLKDDNYVLLGSERHDHVRPMLELQDWGSMFLNSLAVSDGHRGSGIGAKLLDWAETRTAEAGYDRLSLHVWADNVAAVNFYKARRFTEVGVAEIPPHPRLPHHGGSILMSKAMRAT</sequence>
<name>A0A975NY68_9BRAD</name>
<protein>
    <submittedName>
        <fullName evidence="4">GNAT family N-acetyltransferase</fullName>
    </submittedName>
</protein>
<dbReference type="PROSITE" id="PS51186">
    <property type="entry name" value="GNAT"/>
    <property type="match status" value="1"/>
</dbReference>
<dbReference type="Proteomes" id="UP000676951">
    <property type="component" value="Chromosome"/>
</dbReference>
<reference evidence="4 5" key="1">
    <citation type="submission" date="2021-06" db="EMBL/GenBank/DDBJ databases">
        <title>Bradyrhizobium sp. S2-11-4 Genome sequencing.</title>
        <authorList>
            <person name="Jin L."/>
        </authorList>
    </citation>
    <scope>NUCLEOTIDE SEQUENCE [LARGE SCALE GENOMIC DNA]</scope>
    <source>
        <strain evidence="4 5">S2-11-4</strain>
    </source>
</reference>
<keyword evidence="2" id="KW-0012">Acyltransferase</keyword>
<dbReference type="InterPro" id="IPR016181">
    <property type="entry name" value="Acyl_CoA_acyltransferase"/>
</dbReference>
<dbReference type="RefSeq" id="WP_215603911.1">
    <property type="nucleotide sequence ID" value="NZ_CP076136.1"/>
</dbReference>
<dbReference type="EMBL" id="CP076136">
    <property type="protein sequence ID" value="QWG23155.1"/>
    <property type="molecule type" value="Genomic_DNA"/>
</dbReference>
<dbReference type="InterPro" id="IPR050680">
    <property type="entry name" value="YpeA/RimI_acetyltransf"/>
</dbReference>
<evidence type="ECO:0000259" key="3">
    <source>
        <dbReference type="PROSITE" id="PS51186"/>
    </source>
</evidence>
<evidence type="ECO:0000313" key="5">
    <source>
        <dbReference type="Proteomes" id="UP000676951"/>
    </source>
</evidence>